<gene>
    <name evidence="2" type="ORF">RCC_08880</name>
</gene>
<dbReference type="EMBL" id="FJUY01000015">
    <property type="protein sequence ID" value="CZT23170.1"/>
    <property type="molecule type" value="Genomic_DNA"/>
</dbReference>
<reference evidence="2 3" key="1">
    <citation type="submission" date="2016-03" db="EMBL/GenBank/DDBJ databases">
        <authorList>
            <person name="Ploux O."/>
        </authorList>
    </citation>
    <scope>NUCLEOTIDE SEQUENCE [LARGE SCALE GENOMIC DNA]</scope>
    <source>
        <strain evidence="2 3">URUG2</strain>
    </source>
</reference>
<evidence type="ECO:0000256" key="1">
    <source>
        <dbReference type="SAM" id="SignalP"/>
    </source>
</evidence>
<dbReference type="GeneID" id="35603960"/>
<accession>A0A2D3V8C5</accession>
<sequence>MIHITLSLAIGLVVTQARPQIAGIPSIVPRISGQLPSTIVTGVPKATIASSPNLQLTIPTIVALTDKAAIASLLKQPANSGLPQLSSALRVLSNGYVSALPTIPQSIPVPSIVPATGIALPSDSIPAITDLALPSLSAPSATPPAIIGILQEIGNDVFLGLAGDLSSLLSVISTAVASPTAAPGLISISAPPLSDLVRPTTGVSEAIPTAVKRDAEAEPQILGALLSALLPQAGNPQPALPTPPVPLISGLSIPSIQTGLALPSIISLPSTLPSSPVSIKDLGSVVLNIVKDIPTLLTTVLAEITPDLANLTPQQTSEAETALAFLNLLSLLDPITFRGFSQLTDLAAVHTFAEELPPLDFLTVVEALGWRRLFFSTSLDPLLKDPVKFLGEIGELQPIVENLPAAVSFLVLQQLGVADVLGSLGLDVPDV</sequence>
<proteinExistence type="predicted"/>
<dbReference type="AlphaFoldDB" id="A0A2D3V8C5"/>
<evidence type="ECO:0000313" key="3">
    <source>
        <dbReference type="Proteomes" id="UP000225277"/>
    </source>
</evidence>
<protein>
    <submittedName>
        <fullName evidence="2">Uncharacterized protein</fullName>
    </submittedName>
</protein>
<evidence type="ECO:0000313" key="2">
    <source>
        <dbReference type="EMBL" id="CZT23170.1"/>
    </source>
</evidence>
<dbReference type="STRING" id="112498.A0A2D3V8C5"/>
<keyword evidence="3" id="KW-1185">Reference proteome</keyword>
<dbReference type="Proteomes" id="UP000225277">
    <property type="component" value="Unassembled WGS sequence"/>
</dbReference>
<dbReference type="RefSeq" id="XP_023629894.1">
    <property type="nucleotide sequence ID" value="XM_023774126.1"/>
</dbReference>
<feature type="signal peptide" evidence="1">
    <location>
        <begin position="1"/>
        <end position="17"/>
    </location>
</feature>
<organism evidence="2 3">
    <name type="scientific">Ramularia collo-cygni</name>
    <dbReference type="NCBI Taxonomy" id="112498"/>
    <lineage>
        <taxon>Eukaryota</taxon>
        <taxon>Fungi</taxon>
        <taxon>Dikarya</taxon>
        <taxon>Ascomycota</taxon>
        <taxon>Pezizomycotina</taxon>
        <taxon>Dothideomycetes</taxon>
        <taxon>Dothideomycetidae</taxon>
        <taxon>Mycosphaerellales</taxon>
        <taxon>Mycosphaerellaceae</taxon>
        <taxon>Ramularia</taxon>
    </lineage>
</organism>
<name>A0A2D3V8C5_9PEZI</name>
<feature type="chain" id="PRO_5013864523" evidence="1">
    <location>
        <begin position="18"/>
        <end position="431"/>
    </location>
</feature>
<keyword evidence="1" id="KW-0732">Signal</keyword>